<reference evidence="1" key="1">
    <citation type="submission" date="2018-05" db="EMBL/GenBank/DDBJ databases">
        <authorList>
            <person name="Lanie J.A."/>
            <person name="Ng W.-L."/>
            <person name="Kazmierczak K.M."/>
            <person name="Andrzejewski T.M."/>
            <person name="Davidsen T.M."/>
            <person name="Wayne K.J."/>
            <person name="Tettelin H."/>
            <person name="Glass J.I."/>
            <person name="Rusch D."/>
            <person name="Podicherti R."/>
            <person name="Tsui H.-C.T."/>
            <person name="Winkler M.E."/>
        </authorList>
    </citation>
    <scope>NUCLEOTIDE SEQUENCE</scope>
</reference>
<dbReference type="EMBL" id="UINC01085552">
    <property type="protein sequence ID" value="SVC33217.1"/>
    <property type="molecule type" value="Genomic_DNA"/>
</dbReference>
<evidence type="ECO:0000313" key="1">
    <source>
        <dbReference type="EMBL" id="SVC33217.1"/>
    </source>
</evidence>
<dbReference type="AlphaFoldDB" id="A0A382LDK7"/>
<proteinExistence type="predicted"/>
<organism evidence="1">
    <name type="scientific">marine metagenome</name>
    <dbReference type="NCBI Taxonomy" id="408172"/>
    <lineage>
        <taxon>unclassified sequences</taxon>
        <taxon>metagenomes</taxon>
        <taxon>ecological metagenomes</taxon>
    </lineage>
</organism>
<sequence length="63" mass="7268">MNKRNNWKTVKVSKCPKCNSFLSYDLFEPTCIMCGWVDYAVEKTKGNKNKRPIVNLNKLNKAG</sequence>
<gene>
    <name evidence="1" type="ORF">METZ01_LOCUS286071</name>
</gene>
<protein>
    <submittedName>
        <fullName evidence="1">Uncharacterized protein</fullName>
    </submittedName>
</protein>
<accession>A0A382LDK7</accession>
<name>A0A382LDK7_9ZZZZ</name>